<dbReference type="InterPro" id="IPR006094">
    <property type="entry name" value="Oxid_FAD_bind_N"/>
</dbReference>
<evidence type="ECO:0000256" key="4">
    <source>
        <dbReference type="ARBA" id="ARBA00022827"/>
    </source>
</evidence>
<proteinExistence type="inferred from homology"/>
<dbReference type="InterPro" id="IPR036318">
    <property type="entry name" value="FAD-bd_PCMH-like_sf"/>
</dbReference>
<dbReference type="Gene3D" id="3.40.462.20">
    <property type="match status" value="1"/>
</dbReference>
<comment type="cofactor">
    <cofactor evidence="1">
        <name>FAD</name>
        <dbReference type="ChEBI" id="CHEBI:57692"/>
    </cofactor>
</comment>
<dbReference type="RefSeq" id="WP_302881282.1">
    <property type="nucleotide sequence ID" value="NZ_JAUMKJ010000069.1"/>
</dbReference>
<dbReference type="Proteomes" id="UP001168883">
    <property type="component" value="Unassembled WGS sequence"/>
</dbReference>
<sequence>MRSISSLTGRIVLPGSADYDDARMSYNARFSKYPAAIVFCGHVRDVVNAVRWARENGYPLRVRSGRHCYEDFTLADGGIVIDVSPMNGVRFDPVNRTAAVQTGVRLLPLYEALWRHGATIPGGTCPTVGIAGLTLGGGYGFLSRLLGLSCDQLLEVETVLASGQVIRANDREHADLLWASRGGGGGNFGIATSFTFRVHPISCVAIYRIVWPWRDLPLLLNVWQHWAPSVDERLTPSLVLSAGFGGYCTSSGLFVGPEWQLRELLAPLLAAGMPVETEITTVPYLEALYRFGGLKKESAQWQMTPEHRHRFKNSGAFVYRPLPPRAISTIAAFLDAAPSPICMIIFESLGGRLGRIPAHATAFVHRQASFHMQYITQWTDPAADEAHLRWAESIRKALLPYTFGQYVNYPNVFDADWAQAYYGSNLSALRRIKRKYDPDNVFRFAQSIPPL</sequence>
<dbReference type="InterPro" id="IPR012951">
    <property type="entry name" value="BBE"/>
</dbReference>
<dbReference type="InterPro" id="IPR016164">
    <property type="entry name" value="FAD-linked_Oxase-like_C"/>
</dbReference>
<dbReference type="InterPro" id="IPR016169">
    <property type="entry name" value="FAD-bd_PCMH_sub2"/>
</dbReference>
<dbReference type="PANTHER" id="PTHR42973:SF39">
    <property type="entry name" value="FAD-BINDING PCMH-TYPE DOMAIN-CONTAINING PROTEIN"/>
    <property type="match status" value="1"/>
</dbReference>
<dbReference type="PANTHER" id="PTHR42973">
    <property type="entry name" value="BINDING OXIDOREDUCTASE, PUTATIVE (AFU_ORTHOLOGUE AFUA_1G17690)-RELATED"/>
    <property type="match status" value="1"/>
</dbReference>
<keyword evidence="5" id="KW-0560">Oxidoreductase</keyword>
<evidence type="ECO:0000256" key="1">
    <source>
        <dbReference type="ARBA" id="ARBA00001974"/>
    </source>
</evidence>
<reference evidence="7" key="1">
    <citation type="submission" date="2023-07" db="EMBL/GenBank/DDBJ databases">
        <authorList>
            <person name="Aktuganov G."/>
            <person name="Boyko T."/>
            <person name="Delegan Y."/>
            <person name="Galimzianova N."/>
            <person name="Gilvanova E."/>
            <person name="Korobov V."/>
            <person name="Kuzmina L."/>
            <person name="Melentiev A."/>
            <person name="Milman P."/>
            <person name="Ryabova A."/>
            <person name="Stupak E."/>
            <person name="Yasakov T."/>
            <person name="Zharikova N."/>
            <person name="Zhurenko E."/>
        </authorList>
    </citation>
    <scope>NUCLEOTIDE SEQUENCE</scope>
    <source>
        <strain evidence="7">IB-739</strain>
    </source>
</reference>
<keyword evidence="8" id="KW-1185">Reference proteome</keyword>
<dbReference type="PROSITE" id="PS51387">
    <property type="entry name" value="FAD_PCMH"/>
    <property type="match status" value="1"/>
</dbReference>
<evidence type="ECO:0000313" key="8">
    <source>
        <dbReference type="Proteomes" id="UP001168883"/>
    </source>
</evidence>
<dbReference type="SUPFAM" id="SSF56176">
    <property type="entry name" value="FAD-binding/transporter-associated domain-like"/>
    <property type="match status" value="1"/>
</dbReference>
<evidence type="ECO:0000313" key="7">
    <source>
        <dbReference type="EMBL" id="MDO3681560.1"/>
    </source>
</evidence>
<feature type="domain" description="FAD-binding PCMH-type" evidence="6">
    <location>
        <begin position="30"/>
        <end position="201"/>
    </location>
</feature>
<dbReference type="SUPFAM" id="SSF55103">
    <property type="entry name" value="FAD-linked oxidases, C-terminal domain"/>
    <property type="match status" value="1"/>
</dbReference>
<dbReference type="InterPro" id="IPR016167">
    <property type="entry name" value="FAD-bd_PCMH_sub1"/>
</dbReference>
<name>A0ABT8VKT1_9BACL</name>
<organism evidence="7 8">
    <name type="scientific">Paenibacillus ehimensis</name>
    <dbReference type="NCBI Taxonomy" id="79264"/>
    <lineage>
        <taxon>Bacteria</taxon>
        <taxon>Bacillati</taxon>
        <taxon>Bacillota</taxon>
        <taxon>Bacilli</taxon>
        <taxon>Bacillales</taxon>
        <taxon>Paenibacillaceae</taxon>
        <taxon>Paenibacillus</taxon>
    </lineage>
</organism>
<evidence type="ECO:0000256" key="3">
    <source>
        <dbReference type="ARBA" id="ARBA00022630"/>
    </source>
</evidence>
<dbReference type="EMBL" id="JAUMKJ010000069">
    <property type="protein sequence ID" value="MDO3681560.1"/>
    <property type="molecule type" value="Genomic_DNA"/>
</dbReference>
<dbReference type="Pfam" id="PF08031">
    <property type="entry name" value="BBE"/>
    <property type="match status" value="1"/>
</dbReference>
<dbReference type="Gene3D" id="3.30.465.10">
    <property type="match status" value="1"/>
</dbReference>
<dbReference type="InterPro" id="IPR050416">
    <property type="entry name" value="FAD-linked_Oxidoreductase"/>
</dbReference>
<protein>
    <submittedName>
        <fullName evidence="7">FAD-binding oxidoreductase</fullName>
    </submittedName>
</protein>
<dbReference type="Pfam" id="PF01565">
    <property type="entry name" value="FAD_binding_4"/>
    <property type="match status" value="1"/>
</dbReference>
<keyword evidence="3" id="KW-0285">Flavoprotein</keyword>
<comment type="caution">
    <text evidence="7">The sequence shown here is derived from an EMBL/GenBank/DDBJ whole genome shotgun (WGS) entry which is preliminary data.</text>
</comment>
<dbReference type="Gene3D" id="3.30.43.10">
    <property type="entry name" value="Uridine Diphospho-n-acetylenolpyruvylglucosamine Reductase, domain 2"/>
    <property type="match status" value="1"/>
</dbReference>
<dbReference type="InterPro" id="IPR016166">
    <property type="entry name" value="FAD-bd_PCMH"/>
</dbReference>
<accession>A0ABT8VKT1</accession>
<evidence type="ECO:0000256" key="5">
    <source>
        <dbReference type="ARBA" id="ARBA00023002"/>
    </source>
</evidence>
<comment type="similarity">
    <text evidence="2">Belongs to the oxygen-dependent FAD-linked oxidoreductase family.</text>
</comment>
<evidence type="ECO:0000259" key="6">
    <source>
        <dbReference type="PROSITE" id="PS51387"/>
    </source>
</evidence>
<evidence type="ECO:0000256" key="2">
    <source>
        <dbReference type="ARBA" id="ARBA00005466"/>
    </source>
</evidence>
<keyword evidence="4" id="KW-0274">FAD</keyword>
<gene>
    <name evidence="7" type="ORF">Q3C12_31700</name>
</gene>